<accession>A0AAV0GPR9</accession>
<organism evidence="1 2">
    <name type="scientific">Linum tenue</name>
    <dbReference type="NCBI Taxonomy" id="586396"/>
    <lineage>
        <taxon>Eukaryota</taxon>
        <taxon>Viridiplantae</taxon>
        <taxon>Streptophyta</taxon>
        <taxon>Embryophyta</taxon>
        <taxon>Tracheophyta</taxon>
        <taxon>Spermatophyta</taxon>
        <taxon>Magnoliopsida</taxon>
        <taxon>eudicotyledons</taxon>
        <taxon>Gunneridae</taxon>
        <taxon>Pentapetalae</taxon>
        <taxon>rosids</taxon>
        <taxon>fabids</taxon>
        <taxon>Malpighiales</taxon>
        <taxon>Linaceae</taxon>
        <taxon>Linum</taxon>
    </lineage>
</organism>
<evidence type="ECO:0000313" key="2">
    <source>
        <dbReference type="Proteomes" id="UP001154282"/>
    </source>
</evidence>
<evidence type="ECO:0000313" key="1">
    <source>
        <dbReference type="EMBL" id="CAI0374954.1"/>
    </source>
</evidence>
<protein>
    <submittedName>
        <fullName evidence="1">Uncharacterized protein</fullName>
    </submittedName>
</protein>
<name>A0AAV0GPR9_9ROSI</name>
<dbReference type="AlphaFoldDB" id="A0AAV0GPR9"/>
<comment type="caution">
    <text evidence="1">The sequence shown here is derived from an EMBL/GenBank/DDBJ whole genome shotgun (WGS) entry which is preliminary data.</text>
</comment>
<proteinExistence type="predicted"/>
<dbReference type="Proteomes" id="UP001154282">
    <property type="component" value="Unassembled WGS sequence"/>
</dbReference>
<sequence length="20" mass="2403">MLHLTTPRLPSCSRFSFPRR</sequence>
<keyword evidence="2" id="KW-1185">Reference proteome</keyword>
<dbReference type="EMBL" id="CAMGYJ010000002">
    <property type="protein sequence ID" value="CAI0374954.1"/>
    <property type="molecule type" value="Genomic_DNA"/>
</dbReference>
<gene>
    <name evidence="1" type="ORF">LITE_LOCUS414</name>
</gene>
<reference evidence="1" key="1">
    <citation type="submission" date="2022-08" db="EMBL/GenBank/DDBJ databases">
        <authorList>
            <person name="Gutierrez-Valencia J."/>
        </authorList>
    </citation>
    <scope>NUCLEOTIDE SEQUENCE</scope>
</reference>